<dbReference type="Gene3D" id="2.150.10.10">
    <property type="entry name" value="Serralysin-like metalloprotease, C-terminal"/>
    <property type="match status" value="1"/>
</dbReference>
<evidence type="ECO:0000256" key="3">
    <source>
        <dbReference type="ARBA" id="ARBA00022837"/>
    </source>
</evidence>
<evidence type="ECO:0000313" key="7">
    <source>
        <dbReference type="Proteomes" id="UP000621455"/>
    </source>
</evidence>
<dbReference type="InterPro" id="IPR018511">
    <property type="entry name" value="Hemolysin-typ_Ca-bd_CS"/>
</dbReference>
<dbReference type="Proteomes" id="UP000621455">
    <property type="component" value="Unassembled WGS sequence"/>
</dbReference>
<dbReference type="InterPro" id="IPR010566">
    <property type="entry name" value="Haemolys_ca-bd"/>
</dbReference>
<evidence type="ECO:0000256" key="4">
    <source>
        <dbReference type="SAM" id="MobiDB-lite"/>
    </source>
</evidence>
<keyword evidence="7" id="KW-1185">Reference proteome</keyword>
<keyword evidence="2" id="KW-0964">Secreted</keyword>
<comment type="subcellular location">
    <subcellularLocation>
        <location evidence="1">Secreted</location>
    </subcellularLocation>
</comment>
<organism evidence="6 7">
    <name type="scientific">Massilia frigida</name>
    <dbReference type="NCBI Taxonomy" id="2609281"/>
    <lineage>
        <taxon>Bacteria</taxon>
        <taxon>Pseudomonadati</taxon>
        <taxon>Pseudomonadota</taxon>
        <taxon>Betaproteobacteria</taxon>
        <taxon>Burkholderiales</taxon>
        <taxon>Oxalobacteraceae</taxon>
        <taxon>Telluria group</taxon>
        <taxon>Massilia</taxon>
    </lineage>
</organism>
<accession>A0ABX0NJI0</accession>
<evidence type="ECO:0000256" key="2">
    <source>
        <dbReference type="ARBA" id="ARBA00022525"/>
    </source>
</evidence>
<dbReference type="PANTHER" id="PTHR38340:SF1">
    <property type="entry name" value="S-LAYER PROTEIN"/>
    <property type="match status" value="1"/>
</dbReference>
<reference evidence="6 7" key="1">
    <citation type="submission" date="2019-10" db="EMBL/GenBank/DDBJ databases">
        <title>Taxonomy of Antarctic Massilia spp.: description of Massilia rubra sp. nov., Massilia aquatica sp. nov., Massilia mucilaginosa sp. nov., Massilia frigida sp. nov. isolated from streams, lakes and regoliths.</title>
        <authorList>
            <person name="Holochova P."/>
            <person name="Sedlacek I."/>
            <person name="Kralova S."/>
            <person name="Maslanova I."/>
            <person name="Busse H.-J."/>
            <person name="Stankova E."/>
            <person name="Vrbovska V."/>
            <person name="Kovarovic V."/>
            <person name="Bartak M."/>
            <person name="Svec P."/>
            <person name="Pantucek R."/>
        </authorList>
    </citation>
    <scope>NUCLEOTIDE SEQUENCE [LARGE SCALE GENOMIC DNA]</scope>
    <source>
        <strain evidence="6 7">CCM 8695</strain>
    </source>
</reference>
<dbReference type="PROSITE" id="PS00330">
    <property type="entry name" value="HEMOLYSIN_CALCIUM"/>
    <property type="match status" value="2"/>
</dbReference>
<gene>
    <name evidence="6" type="ORF">F2P44_29925</name>
</gene>
<evidence type="ECO:0000259" key="5">
    <source>
        <dbReference type="Pfam" id="PF06594"/>
    </source>
</evidence>
<dbReference type="PANTHER" id="PTHR38340">
    <property type="entry name" value="S-LAYER PROTEIN"/>
    <property type="match status" value="1"/>
</dbReference>
<dbReference type="Pfam" id="PF00353">
    <property type="entry name" value="HemolysinCabind"/>
    <property type="match status" value="1"/>
</dbReference>
<dbReference type="InterPro" id="IPR001343">
    <property type="entry name" value="Hemolysn_Ca-bd"/>
</dbReference>
<dbReference type="Pfam" id="PF06594">
    <property type="entry name" value="HCBP_related"/>
    <property type="match status" value="1"/>
</dbReference>
<name>A0ABX0NJI0_9BURK</name>
<dbReference type="SUPFAM" id="SSF51120">
    <property type="entry name" value="beta-Roll"/>
    <property type="match status" value="1"/>
</dbReference>
<proteinExistence type="predicted"/>
<sequence>MTGRGGSDSLYARGGHDTLDGGKGNDTIDGGTGNDTYLFGKGDGQDTLVAVLSPGGIGSTVDTLQFKAGIAGSDLQFSAVDRSLLIKIAGTSDQITVNSFISQESPTQFSPLQQIRFADGVTWDVKKIQAELLADTTLAPVSAAWIDVGTHQPDVALIGEIPAML</sequence>
<dbReference type="InterPro" id="IPR011049">
    <property type="entry name" value="Serralysin-like_metalloprot_C"/>
</dbReference>
<dbReference type="PRINTS" id="PR00313">
    <property type="entry name" value="CABNDNGRPT"/>
</dbReference>
<evidence type="ECO:0000256" key="1">
    <source>
        <dbReference type="ARBA" id="ARBA00004613"/>
    </source>
</evidence>
<dbReference type="EMBL" id="WHJG01000052">
    <property type="protein sequence ID" value="NHZ83453.1"/>
    <property type="molecule type" value="Genomic_DNA"/>
</dbReference>
<evidence type="ECO:0000313" key="6">
    <source>
        <dbReference type="EMBL" id="NHZ83453.1"/>
    </source>
</evidence>
<feature type="region of interest" description="Disordered" evidence="4">
    <location>
        <begin position="1"/>
        <end position="27"/>
    </location>
</feature>
<protein>
    <recommendedName>
        <fullName evidence="5">Haemolysin-type calcium binding-related domain-containing protein</fullName>
    </recommendedName>
</protein>
<dbReference type="InterPro" id="IPR050557">
    <property type="entry name" value="RTX_toxin/Mannuronan_C5-epim"/>
</dbReference>
<keyword evidence="3" id="KW-0106">Calcium</keyword>
<feature type="domain" description="Haemolysin-type calcium binding-related" evidence="5">
    <location>
        <begin position="84"/>
        <end position="125"/>
    </location>
</feature>
<comment type="caution">
    <text evidence="6">The sequence shown here is derived from an EMBL/GenBank/DDBJ whole genome shotgun (WGS) entry which is preliminary data.</text>
</comment>